<protein>
    <submittedName>
        <fullName evidence="3">Uncharacterized protein</fullName>
    </submittedName>
</protein>
<evidence type="ECO:0000313" key="4">
    <source>
        <dbReference type="Proteomes" id="UP000018291"/>
    </source>
</evidence>
<dbReference type="STRING" id="1229780.BN381_180036"/>
<name>R4YXK2_9ACTN</name>
<evidence type="ECO:0000256" key="2">
    <source>
        <dbReference type="SAM" id="Phobius"/>
    </source>
</evidence>
<sequence>MAEVHIALLQTVLWMLIGVGVFLPGDYVVDKRFASEGAGEAMGIVVGSVVDGVPGSLIFGIQIGIGATISPAFLGARVRLEHPAGHRPFCGPGHSRLGSGEARAPMAAGRAGLWPGDRPRIPPHHELLVGGRVRPADRVRAADLPVDAQHQQQARRPRDQFRRLRRPVLRSDSPGW</sequence>
<organism evidence="3 4">
    <name type="scientific">Candidatus Neomicrothrix parvicella RN1</name>
    <dbReference type="NCBI Taxonomy" id="1229780"/>
    <lineage>
        <taxon>Bacteria</taxon>
        <taxon>Bacillati</taxon>
        <taxon>Actinomycetota</taxon>
        <taxon>Acidimicrobiia</taxon>
        <taxon>Acidimicrobiales</taxon>
        <taxon>Microthrixaceae</taxon>
        <taxon>Candidatus Neomicrothrix</taxon>
    </lineage>
</organism>
<accession>R4YXK2</accession>
<dbReference type="HOGENOM" id="CLU_1522467_0_0_11"/>
<keyword evidence="2" id="KW-0472">Membrane</keyword>
<reference evidence="3 4" key="1">
    <citation type="journal article" date="2013" name="ISME J.">
        <title>Metabolic model for the filamentous 'Candidatus Microthrix parvicella' based on genomic and metagenomic analyses.</title>
        <authorList>
            <person name="Jon McIlroy S."/>
            <person name="Kristiansen R."/>
            <person name="Albertsen M."/>
            <person name="Michael Karst S."/>
            <person name="Rossetti S."/>
            <person name="Lund Nielsen J."/>
            <person name="Tandoi V."/>
            <person name="James Seviour R."/>
            <person name="Nielsen P.H."/>
        </authorList>
    </citation>
    <scope>NUCLEOTIDE SEQUENCE [LARGE SCALE GENOMIC DNA]</scope>
    <source>
        <strain evidence="3 4">RN1</strain>
    </source>
</reference>
<dbReference type="EMBL" id="CANL01000010">
    <property type="protein sequence ID" value="CCM63159.1"/>
    <property type="molecule type" value="Genomic_DNA"/>
</dbReference>
<evidence type="ECO:0000313" key="3">
    <source>
        <dbReference type="EMBL" id="CCM63159.1"/>
    </source>
</evidence>
<keyword evidence="2" id="KW-0812">Transmembrane</keyword>
<feature type="transmembrane region" description="Helical" evidence="2">
    <location>
        <begin position="6"/>
        <end position="23"/>
    </location>
</feature>
<dbReference type="eggNOG" id="COG0428">
    <property type="taxonomic scope" value="Bacteria"/>
</dbReference>
<proteinExistence type="predicted"/>
<evidence type="ECO:0000256" key="1">
    <source>
        <dbReference type="SAM" id="MobiDB-lite"/>
    </source>
</evidence>
<dbReference type="Proteomes" id="UP000018291">
    <property type="component" value="Unassembled WGS sequence"/>
</dbReference>
<feature type="region of interest" description="Disordered" evidence="1">
    <location>
        <begin position="139"/>
        <end position="176"/>
    </location>
</feature>
<comment type="caution">
    <text evidence="3">The sequence shown here is derived from an EMBL/GenBank/DDBJ whole genome shotgun (WGS) entry which is preliminary data.</text>
</comment>
<keyword evidence="2" id="KW-1133">Transmembrane helix</keyword>
<keyword evidence="4" id="KW-1185">Reference proteome</keyword>
<gene>
    <name evidence="3" type="ORF">BN381_180036</name>
</gene>
<dbReference type="AlphaFoldDB" id="R4YXK2"/>